<dbReference type="STRING" id="1858805.M5G7Q4"/>
<name>M5G7Q4_DACPD</name>
<feature type="region of interest" description="Disordered" evidence="1">
    <location>
        <begin position="1"/>
        <end position="21"/>
    </location>
</feature>
<dbReference type="Pfam" id="PF13489">
    <property type="entry name" value="Methyltransf_23"/>
    <property type="match status" value="1"/>
</dbReference>
<keyword evidence="2" id="KW-0808">Transferase</keyword>
<dbReference type="HOGENOM" id="CLU_010595_9_3_1"/>
<dbReference type="GO" id="GO:0032259">
    <property type="term" value="P:methylation"/>
    <property type="evidence" value="ECO:0007669"/>
    <property type="project" value="UniProtKB-KW"/>
</dbReference>
<dbReference type="AlphaFoldDB" id="M5G7Q4"/>
<dbReference type="GeneID" id="63683904"/>
<keyword evidence="3" id="KW-1185">Reference proteome</keyword>
<evidence type="ECO:0000313" key="3">
    <source>
        <dbReference type="Proteomes" id="UP000030653"/>
    </source>
</evidence>
<dbReference type="RefSeq" id="XP_040626705.1">
    <property type="nucleotide sequence ID" value="XM_040768842.1"/>
</dbReference>
<dbReference type="InterPro" id="IPR029063">
    <property type="entry name" value="SAM-dependent_MTases_sf"/>
</dbReference>
<dbReference type="SUPFAM" id="SSF53335">
    <property type="entry name" value="S-adenosyl-L-methionine-dependent methyltransferases"/>
    <property type="match status" value="1"/>
</dbReference>
<organism evidence="2 3">
    <name type="scientific">Dacryopinax primogenitus (strain DJM 731)</name>
    <name type="common">Brown rot fungus</name>
    <dbReference type="NCBI Taxonomy" id="1858805"/>
    <lineage>
        <taxon>Eukaryota</taxon>
        <taxon>Fungi</taxon>
        <taxon>Dikarya</taxon>
        <taxon>Basidiomycota</taxon>
        <taxon>Agaricomycotina</taxon>
        <taxon>Dacrymycetes</taxon>
        <taxon>Dacrymycetales</taxon>
        <taxon>Dacrymycetaceae</taxon>
        <taxon>Dacryopinax</taxon>
    </lineage>
</organism>
<feature type="compositionally biased region" description="Basic and acidic residues" evidence="1">
    <location>
        <begin position="1"/>
        <end position="11"/>
    </location>
</feature>
<evidence type="ECO:0000313" key="2">
    <source>
        <dbReference type="EMBL" id="EJT99807.1"/>
    </source>
</evidence>
<proteinExistence type="predicted"/>
<dbReference type="CDD" id="cd02440">
    <property type="entry name" value="AdoMet_MTases"/>
    <property type="match status" value="1"/>
</dbReference>
<dbReference type="EMBL" id="JH795868">
    <property type="protein sequence ID" value="EJT99807.1"/>
    <property type="molecule type" value="Genomic_DNA"/>
</dbReference>
<dbReference type="Proteomes" id="UP000030653">
    <property type="component" value="Unassembled WGS sequence"/>
</dbReference>
<gene>
    <name evidence="2" type="ORF">DACRYDRAFT_109234</name>
</gene>
<accession>M5G7Q4</accession>
<sequence length="257" mass="29190">MSSHGTDEETKYLLGNADTRESDRLDKQHRIIQDLVGPLLPEDLKLRKNYHVLDSGAGTGAWALELHSTLNPQTYVFITGIDINSRFFPASPSPNVNFVVHSIMVLPPAWTERFRFIHQRFLSAALSFADWRIVFDQMHRALLPKGWVRVEEFSATLCPTNVSAQKLPYSHQLLDYAGKFAKKAPLRMGPGDEYRGMRANFTNIWLYIRDSMKGHPGAMTDADFESLMANLSKELEENDVGWNLHIVTARKPGIARH</sequence>
<keyword evidence="2" id="KW-0489">Methyltransferase</keyword>
<protein>
    <submittedName>
        <fullName evidence="2">S-adenosyl-L-methionine-dependent methyltransferase</fullName>
    </submittedName>
</protein>
<dbReference type="OrthoDB" id="184880at2759"/>
<evidence type="ECO:0000256" key="1">
    <source>
        <dbReference type="SAM" id="MobiDB-lite"/>
    </source>
</evidence>
<dbReference type="GO" id="GO:0008168">
    <property type="term" value="F:methyltransferase activity"/>
    <property type="evidence" value="ECO:0007669"/>
    <property type="project" value="UniProtKB-KW"/>
</dbReference>
<reference evidence="2 3" key="1">
    <citation type="journal article" date="2012" name="Science">
        <title>The Paleozoic origin of enzymatic lignin decomposition reconstructed from 31 fungal genomes.</title>
        <authorList>
            <person name="Floudas D."/>
            <person name="Binder M."/>
            <person name="Riley R."/>
            <person name="Barry K."/>
            <person name="Blanchette R.A."/>
            <person name="Henrissat B."/>
            <person name="Martinez A.T."/>
            <person name="Otillar R."/>
            <person name="Spatafora J.W."/>
            <person name="Yadav J.S."/>
            <person name="Aerts A."/>
            <person name="Benoit I."/>
            <person name="Boyd A."/>
            <person name="Carlson A."/>
            <person name="Copeland A."/>
            <person name="Coutinho P.M."/>
            <person name="de Vries R.P."/>
            <person name="Ferreira P."/>
            <person name="Findley K."/>
            <person name="Foster B."/>
            <person name="Gaskell J."/>
            <person name="Glotzer D."/>
            <person name="Gorecki P."/>
            <person name="Heitman J."/>
            <person name="Hesse C."/>
            <person name="Hori C."/>
            <person name="Igarashi K."/>
            <person name="Jurgens J.A."/>
            <person name="Kallen N."/>
            <person name="Kersten P."/>
            <person name="Kohler A."/>
            <person name="Kuees U."/>
            <person name="Kumar T.K.A."/>
            <person name="Kuo A."/>
            <person name="LaButti K."/>
            <person name="Larrondo L.F."/>
            <person name="Lindquist E."/>
            <person name="Ling A."/>
            <person name="Lombard V."/>
            <person name="Lucas S."/>
            <person name="Lundell T."/>
            <person name="Martin R."/>
            <person name="McLaughlin D.J."/>
            <person name="Morgenstern I."/>
            <person name="Morin E."/>
            <person name="Murat C."/>
            <person name="Nagy L.G."/>
            <person name="Nolan M."/>
            <person name="Ohm R.A."/>
            <person name="Patyshakuliyeva A."/>
            <person name="Rokas A."/>
            <person name="Ruiz-Duenas F.J."/>
            <person name="Sabat G."/>
            <person name="Salamov A."/>
            <person name="Samejima M."/>
            <person name="Schmutz J."/>
            <person name="Slot J.C."/>
            <person name="St John F."/>
            <person name="Stenlid J."/>
            <person name="Sun H."/>
            <person name="Sun S."/>
            <person name="Syed K."/>
            <person name="Tsang A."/>
            <person name="Wiebenga A."/>
            <person name="Young D."/>
            <person name="Pisabarro A."/>
            <person name="Eastwood D.C."/>
            <person name="Martin F."/>
            <person name="Cullen D."/>
            <person name="Grigoriev I.V."/>
            <person name="Hibbett D.S."/>
        </authorList>
    </citation>
    <scope>NUCLEOTIDE SEQUENCE [LARGE SCALE GENOMIC DNA]</scope>
    <source>
        <strain evidence="2 3">DJM-731 SS1</strain>
    </source>
</reference>
<dbReference type="Gene3D" id="3.40.50.150">
    <property type="entry name" value="Vaccinia Virus protein VP39"/>
    <property type="match status" value="1"/>
</dbReference>